<evidence type="ECO:0000313" key="2">
    <source>
        <dbReference type="EMBL" id="ACS66298.1"/>
    </source>
</evidence>
<proteinExistence type="predicted"/>
<dbReference type="InterPro" id="IPR037150">
    <property type="entry name" value="H-NS_C_dom_sf"/>
</dbReference>
<dbReference type="AlphaFoldDB" id="C6BQ24"/>
<dbReference type="Pfam" id="PF00816">
    <property type="entry name" value="Histone_HNS"/>
    <property type="match status" value="1"/>
</dbReference>
<name>C6BQ24_RALP1</name>
<evidence type="ECO:0000259" key="1">
    <source>
        <dbReference type="SMART" id="SM00528"/>
    </source>
</evidence>
<dbReference type="InterPro" id="IPR027444">
    <property type="entry name" value="H-NS_C_dom"/>
</dbReference>
<keyword evidence="2" id="KW-0614">Plasmid</keyword>
<dbReference type="KEGG" id="rpf:Rpic12D_5064"/>
<dbReference type="SUPFAM" id="SSF81273">
    <property type="entry name" value="H-NS histone-like proteins"/>
    <property type="match status" value="1"/>
</dbReference>
<dbReference type="GO" id="GO:0003677">
    <property type="term" value="F:DNA binding"/>
    <property type="evidence" value="ECO:0007669"/>
    <property type="project" value="InterPro"/>
</dbReference>
<reference evidence="2" key="1">
    <citation type="submission" date="2009-06" db="EMBL/GenBank/DDBJ databases">
        <title>Complete sequence plasmid 1 of Ralstonia pickettii 12D.</title>
        <authorList>
            <consortium name="US DOE Joint Genome Institute"/>
            <person name="Lucas S."/>
            <person name="Copeland A."/>
            <person name="Lapidus A."/>
            <person name="Glavina del Rio T."/>
            <person name="Dalin E."/>
            <person name="Tice H."/>
            <person name="Bruce D."/>
            <person name="Goodwin L."/>
            <person name="Pitluck S."/>
            <person name="Sims D."/>
            <person name="Meincke L."/>
            <person name="Brettin T."/>
            <person name="Detter J.C."/>
            <person name="Han C."/>
            <person name="Larimer F."/>
            <person name="Land M."/>
            <person name="Hauser L."/>
            <person name="Kyrpides N."/>
            <person name="Ovchinnikova G."/>
            <person name="Marsh T."/>
            <person name="Richardson P."/>
        </authorList>
    </citation>
    <scope>NUCLEOTIDE SEQUENCE [LARGE SCALE GENOMIC DNA]</scope>
    <source>
        <plasmid evidence="2">12D</plasmid>
        <plasmid evidence="2">pRp12D01</plasmid>
    </source>
</reference>
<dbReference type="Gene3D" id="4.10.430.10">
    <property type="entry name" value="Histone-like protein H-NS, C-terminal domain"/>
    <property type="match status" value="1"/>
</dbReference>
<accession>C6BQ24</accession>
<dbReference type="SMART" id="SM00528">
    <property type="entry name" value="HNS"/>
    <property type="match status" value="1"/>
</dbReference>
<geneLocation type="plasmid" evidence="2">
    <name>pRp12D01</name>
</geneLocation>
<dbReference type="EMBL" id="CP001646">
    <property type="protein sequence ID" value="ACS66298.1"/>
    <property type="molecule type" value="Genomic_DNA"/>
</dbReference>
<protein>
    <recommendedName>
        <fullName evidence="1">DNA-binding protein H-NS-like C-terminal domain-containing protein</fullName>
    </recommendedName>
</protein>
<sequence length="95" mass="10782">MEFWSDVLNESLLSAAELRQRAEAILWVRTQIAVYGLTYAELKAAGCFQVAPPRERPVRYRNAQGQAWDGQGKMPDWLQRAVHAGQSVDFFRVGT</sequence>
<dbReference type="HOGENOM" id="CLU_117503_8_0_4"/>
<gene>
    <name evidence="2" type="ordered locus">Rpic12D_5064</name>
</gene>
<feature type="domain" description="DNA-binding protein H-NS-like C-terminal" evidence="1">
    <location>
        <begin position="50"/>
        <end position="93"/>
    </location>
</feature>
<organism evidence="2">
    <name type="scientific">Ralstonia pickettii (strain 12D)</name>
    <dbReference type="NCBI Taxonomy" id="428406"/>
    <lineage>
        <taxon>Bacteria</taxon>
        <taxon>Pseudomonadati</taxon>
        <taxon>Pseudomonadota</taxon>
        <taxon>Betaproteobacteria</taxon>
        <taxon>Burkholderiales</taxon>
        <taxon>Burkholderiaceae</taxon>
        <taxon>Ralstonia</taxon>
    </lineage>
</organism>